<feature type="transmembrane region" description="Helical" evidence="12">
    <location>
        <begin position="806"/>
        <end position="829"/>
    </location>
</feature>
<feature type="domain" description="GPI ethanolamine phosphate transferase 1 C-terminal" evidence="13">
    <location>
        <begin position="398"/>
        <end position="865"/>
    </location>
</feature>
<dbReference type="GO" id="GO:0005789">
    <property type="term" value="C:endoplasmic reticulum membrane"/>
    <property type="evidence" value="ECO:0007669"/>
    <property type="project" value="UniProtKB-SubCell"/>
</dbReference>
<feature type="transmembrane region" description="Helical" evidence="12">
    <location>
        <begin position="664"/>
        <end position="683"/>
    </location>
</feature>
<evidence type="ECO:0000313" key="15">
    <source>
        <dbReference type="Proteomes" id="UP000499080"/>
    </source>
</evidence>
<comment type="function">
    <text evidence="12">Ethanolamine phosphate transferase involved in glycosylphosphatidylinositol-anchor biosynthesis. Transfers ethanolamine phosphate to the first alpha-1,4-linked mannose of the glycosylphosphatidylinositol precursor of GPI-anchor.</text>
</comment>
<feature type="transmembrane region" description="Helical" evidence="12">
    <location>
        <begin position="516"/>
        <end position="536"/>
    </location>
</feature>
<protein>
    <recommendedName>
        <fullName evidence="4 12">GPI ethanolamine phosphate transferase 1</fullName>
        <ecNumber evidence="12">2.-.-.-</ecNumber>
    </recommendedName>
</protein>
<dbReference type="Gene3D" id="3.40.720.10">
    <property type="entry name" value="Alkaline Phosphatase, subunit A"/>
    <property type="match status" value="1"/>
</dbReference>
<feature type="transmembrane region" description="Helical" evidence="12">
    <location>
        <begin position="482"/>
        <end position="504"/>
    </location>
</feature>
<feature type="transmembrane region" description="Helical" evidence="12">
    <location>
        <begin position="768"/>
        <end position="786"/>
    </location>
</feature>
<dbReference type="InterPro" id="IPR007070">
    <property type="entry name" value="GPI_EtnP_transferase_1"/>
</dbReference>
<keyword evidence="7 12" id="KW-0812">Transmembrane</keyword>
<dbReference type="OrthoDB" id="6420400at2759"/>
<comment type="similarity">
    <text evidence="3 12">Belongs to the PIGG/PIGN/PIGO family. PIGN subfamily.</text>
</comment>
<evidence type="ECO:0000256" key="7">
    <source>
        <dbReference type="ARBA" id="ARBA00022692"/>
    </source>
</evidence>
<dbReference type="InterPro" id="IPR017852">
    <property type="entry name" value="GPI_EtnP_transferase_1_C"/>
</dbReference>
<dbReference type="PANTHER" id="PTHR12250:SF0">
    <property type="entry name" value="GPI ETHANOLAMINE PHOSPHATE TRANSFERASE 1"/>
    <property type="match status" value="1"/>
</dbReference>
<dbReference type="Pfam" id="PF01663">
    <property type="entry name" value="Phosphodiest"/>
    <property type="match status" value="1"/>
</dbReference>
<feature type="transmembrane region" description="Helical" evidence="12">
    <location>
        <begin position="841"/>
        <end position="860"/>
    </location>
</feature>
<dbReference type="UniPathway" id="UPA00196"/>
<reference evidence="14 15" key="1">
    <citation type="journal article" date="2019" name="Sci. Rep.">
        <title>Orb-weaving spider Araneus ventricosus genome elucidates the spidroin gene catalogue.</title>
        <authorList>
            <person name="Kono N."/>
            <person name="Nakamura H."/>
            <person name="Ohtoshi R."/>
            <person name="Moran D.A.P."/>
            <person name="Shinohara A."/>
            <person name="Yoshida Y."/>
            <person name="Fujiwara M."/>
            <person name="Mori M."/>
            <person name="Tomita M."/>
            <person name="Arakawa K."/>
        </authorList>
    </citation>
    <scope>NUCLEOTIDE SEQUENCE [LARGE SCALE GENOMIC DNA]</scope>
</reference>
<evidence type="ECO:0000256" key="8">
    <source>
        <dbReference type="ARBA" id="ARBA00022824"/>
    </source>
</evidence>
<feature type="transmembrane region" description="Helical" evidence="12">
    <location>
        <begin position="566"/>
        <end position="586"/>
    </location>
</feature>
<evidence type="ECO:0000256" key="11">
    <source>
        <dbReference type="ARBA" id="ARBA00023180"/>
    </source>
</evidence>
<feature type="transmembrane region" description="Helical" evidence="12">
    <location>
        <begin position="409"/>
        <end position="431"/>
    </location>
</feature>
<dbReference type="FunFam" id="3.40.720.10:FF:000015">
    <property type="entry name" value="GPI ethanolamine phosphate transferase 1"/>
    <property type="match status" value="1"/>
</dbReference>
<sequence length="913" mass="103835">MTPYSTPLPAPAKRLVLFVADGMRADKFFEVSDAGETNSPFLRDIITNVGAWGVSHTRVPTESRPGHVAIIGGIYEDVSAVTKGWKENPVEFDSVFNESRYTWAWGSPDILPMFSKGIRNNVFIDTYTSAEEDFAAASPYSLDEWVFQKLERFFDEARANTTLKNMLFQDKNIMFLHLLGMDISGHSYKPGSQEYIKNTQVVDAGIQKCVHLIDSFFENDGKTAFIFTSDHGMTDWGSHGSGDMHETYTPFVAWGAGIRGPLGEGKDFYHDGLSDEWKLAQVKRVDINQVDIAPLISTLIGIPFPVNSLGILPVEYLGSEWPHKALSLLTNARQILANYQRQMLQKKENTLPIFFWRFKELSSSRQAELMAMIDTLLKQNRYKDVIQVGLKIIELALKGLIYYQKHDRIILSLSIFLAFLGWISYVFVLILKDYTTFGQKSLESSVIIPEDNFSRIKCIISFVFIGSFISLLLYVQNAPVMYYTYFLLPVLLWMLVCLQWELIYSAKLHLERKNNFYKFIGLSLLSFIAMEFLVISFFKREVLSVVLWGIAVWPFFSSLTSTHKRLCLSWCVTSVILSGFPMMAVVGKDTNYNTVILAGWLFIFAVGFCARRPETGLIFNNRTVRREPYYIAVLTAVQVVLLCISTYTIQSTSRSIANKDGLPFLNQIVAWFILGISLVLPLFGSQSLLTRLLNVMTSLFAPYILLSISHEGMFCLLLCIEMILWLMLEHQLSYNYSKLQDIHFVTIPADPTKKKINSEISVGDFRRAYFFIFFILLAFFGTGNIASINSFNPTSVYCFLTVFNPYVMGFLMLIKILIPFLIVSCILRAINVCLKASPRALFLLILLMSDFLALHFFFLVKDSGSWLDIGTSLSHFIISITVIIFIMLLYGLAWILTSVSLTISSLRMKRHLL</sequence>
<evidence type="ECO:0000256" key="3">
    <source>
        <dbReference type="ARBA" id="ARBA00008400"/>
    </source>
</evidence>
<comment type="pathway">
    <text evidence="2 12">Glycolipid biosynthesis; glycosylphosphatidylinositol-anchor biosynthesis.</text>
</comment>
<gene>
    <name evidence="14" type="primary">Pign</name>
    <name evidence="14" type="ORF">AVEN_83684_1</name>
</gene>
<dbReference type="EMBL" id="BGPR01000726">
    <property type="protein sequence ID" value="GBM33176.1"/>
    <property type="molecule type" value="Genomic_DNA"/>
</dbReference>
<comment type="subcellular location">
    <subcellularLocation>
        <location evidence="1 12">Endoplasmic reticulum membrane</location>
        <topology evidence="1 12">Multi-pass membrane protein</topology>
    </subcellularLocation>
</comment>
<dbReference type="InterPro" id="IPR037671">
    <property type="entry name" value="PIGN_N"/>
</dbReference>
<accession>A0A4Y2EYT4</accession>
<proteinExistence type="inferred from homology"/>
<dbReference type="EC" id="2.-.-.-" evidence="12"/>
<dbReference type="Pfam" id="PF04987">
    <property type="entry name" value="PigN"/>
    <property type="match status" value="1"/>
</dbReference>
<evidence type="ECO:0000259" key="13">
    <source>
        <dbReference type="Pfam" id="PF04987"/>
    </source>
</evidence>
<keyword evidence="6 12" id="KW-0808">Transferase</keyword>
<evidence type="ECO:0000256" key="2">
    <source>
        <dbReference type="ARBA" id="ARBA00004687"/>
    </source>
</evidence>
<keyword evidence="15" id="KW-1185">Reference proteome</keyword>
<feature type="transmembrane region" description="Helical" evidence="12">
    <location>
        <begin position="872"/>
        <end position="903"/>
    </location>
</feature>
<evidence type="ECO:0000256" key="9">
    <source>
        <dbReference type="ARBA" id="ARBA00022989"/>
    </source>
</evidence>
<keyword evidence="5 12" id="KW-0337">GPI-anchor biosynthesis</keyword>
<comment type="caution">
    <text evidence="14">The sequence shown here is derived from an EMBL/GenBank/DDBJ whole genome shotgun (WGS) entry which is preliminary data.</text>
</comment>
<organism evidence="14 15">
    <name type="scientific">Araneus ventricosus</name>
    <name type="common">Orbweaver spider</name>
    <name type="synonym">Epeira ventricosa</name>
    <dbReference type="NCBI Taxonomy" id="182803"/>
    <lineage>
        <taxon>Eukaryota</taxon>
        <taxon>Metazoa</taxon>
        <taxon>Ecdysozoa</taxon>
        <taxon>Arthropoda</taxon>
        <taxon>Chelicerata</taxon>
        <taxon>Arachnida</taxon>
        <taxon>Araneae</taxon>
        <taxon>Araneomorphae</taxon>
        <taxon>Entelegynae</taxon>
        <taxon>Araneoidea</taxon>
        <taxon>Araneidae</taxon>
        <taxon>Araneus</taxon>
    </lineage>
</organism>
<keyword evidence="11" id="KW-0325">Glycoprotein</keyword>
<dbReference type="SUPFAM" id="SSF53649">
    <property type="entry name" value="Alkaline phosphatase-like"/>
    <property type="match status" value="1"/>
</dbReference>
<evidence type="ECO:0000256" key="10">
    <source>
        <dbReference type="ARBA" id="ARBA00023136"/>
    </source>
</evidence>
<dbReference type="InterPro" id="IPR017850">
    <property type="entry name" value="Alkaline_phosphatase_core_sf"/>
</dbReference>
<evidence type="ECO:0000256" key="4">
    <source>
        <dbReference type="ARBA" id="ARBA00020831"/>
    </source>
</evidence>
<dbReference type="GO" id="GO:0051377">
    <property type="term" value="F:mannose-ethanolamine phosphotransferase activity"/>
    <property type="evidence" value="ECO:0007669"/>
    <property type="project" value="UniProtKB-UniRule"/>
</dbReference>
<name>A0A4Y2EYT4_ARAVE</name>
<evidence type="ECO:0000313" key="14">
    <source>
        <dbReference type="EMBL" id="GBM33176.1"/>
    </source>
</evidence>
<evidence type="ECO:0000256" key="1">
    <source>
        <dbReference type="ARBA" id="ARBA00004477"/>
    </source>
</evidence>
<evidence type="ECO:0000256" key="6">
    <source>
        <dbReference type="ARBA" id="ARBA00022679"/>
    </source>
</evidence>
<dbReference type="Proteomes" id="UP000499080">
    <property type="component" value="Unassembled WGS sequence"/>
</dbReference>
<dbReference type="CDD" id="cd16020">
    <property type="entry name" value="GPI_EPT_1"/>
    <property type="match status" value="1"/>
</dbReference>
<dbReference type="GO" id="GO:0006506">
    <property type="term" value="P:GPI anchor biosynthetic process"/>
    <property type="evidence" value="ECO:0007669"/>
    <property type="project" value="UniProtKB-UniPathway"/>
</dbReference>
<feature type="transmembrane region" description="Helical" evidence="12">
    <location>
        <begin position="458"/>
        <end position="476"/>
    </location>
</feature>
<feature type="transmembrane region" description="Helical" evidence="12">
    <location>
        <begin position="542"/>
        <end position="559"/>
    </location>
</feature>
<dbReference type="AlphaFoldDB" id="A0A4Y2EYT4"/>
<feature type="transmembrane region" description="Helical" evidence="12">
    <location>
        <begin position="592"/>
        <end position="609"/>
    </location>
</feature>
<dbReference type="PANTHER" id="PTHR12250">
    <property type="entry name" value="PHOSPHATIDYLINOSITOL GLYCAN, CLASS N"/>
    <property type="match status" value="1"/>
</dbReference>
<keyword evidence="8 12" id="KW-0256">Endoplasmic reticulum</keyword>
<dbReference type="InterPro" id="IPR002591">
    <property type="entry name" value="Phosphodiest/P_Trfase"/>
</dbReference>
<feature type="transmembrane region" description="Helical" evidence="12">
    <location>
        <begin position="629"/>
        <end position="649"/>
    </location>
</feature>
<evidence type="ECO:0000256" key="5">
    <source>
        <dbReference type="ARBA" id="ARBA00022502"/>
    </source>
</evidence>
<keyword evidence="9 12" id="KW-1133">Transmembrane helix</keyword>
<evidence type="ECO:0000256" key="12">
    <source>
        <dbReference type="RuleBase" id="RU367138"/>
    </source>
</evidence>
<keyword evidence="10 12" id="KW-0472">Membrane</keyword>